<dbReference type="Pfam" id="PF05103">
    <property type="entry name" value="DivIVA"/>
    <property type="match status" value="1"/>
</dbReference>
<gene>
    <name evidence="8" type="ORF">MUN82_00695</name>
</gene>
<dbReference type="PANTHER" id="PTHR35794">
    <property type="entry name" value="CELL DIVISION PROTEIN DIVIVA"/>
    <property type="match status" value="1"/>
</dbReference>
<dbReference type="NCBIfam" id="TIGR03544">
    <property type="entry name" value="DivI1A_domain"/>
    <property type="match status" value="1"/>
</dbReference>
<comment type="subcellular location">
    <subcellularLocation>
        <location evidence="1">Cytoplasm</location>
    </subcellularLocation>
</comment>
<evidence type="ECO:0000256" key="1">
    <source>
        <dbReference type="ARBA" id="ARBA00004496"/>
    </source>
</evidence>
<dbReference type="InterPro" id="IPR019933">
    <property type="entry name" value="DivIVA_domain"/>
</dbReference>
<name>A0A8T9SY29_9BACT</name>
<dbReference type="AlphaFoldDB" id="A0A8T9SY29"/>
<dbReference type="PANTHER" id="PTHR35794:SF2">
    <property type="entry name" value="CELL DIVISION PROTEIN DIVIVA"/>
    <property type="match status" value="1"/>
</dbReference>
<comment type="similarity">
    <text evidence="2">Belongs to the DivIVA family.</text>
</comment>
<evidence type="ECO:0000256" key="7">
    <source>
        <dbReference type="SAM" id="MobiDB-lite"/>
    </source>
</evidence>
<protein>
    <submittedName>
        <fullName evidence="8">DivIVA domain-containing protein</fullName>
    </submittedName>
</protein>
<dbReference type="Gene3D" id="6.10.250.660">
    <property type="match status" value="1"/>
</dbReference>
<dbReference type="InterPro" id="IPR007793">
    <property type="entry name" value="DivIVA_fam"/>
</dbReference>
<dbReference type="RefSeq" id="WP_245093955.1">
    <property type="nucleotide sequence ID" value="NZ_CP095053.1"/>
</dbReference>
<dbReference type="GO" id="GO:0005737">
    <property type="term" value="C:cytoplasm"/>
    <property type="evidence" value="ECO:0007669"/>
    <property type="project" value="UniProtKB-SubCell"/>
</dbReference>
<accession>A0A8T9SY29</accession>
<keyword evidence="9" id="KW-1185">Reference proteome</keyword>
<evidence type="ECO:0000256" key="3">
    <source>
        <dbReference type="ARBA" id="ARBA00022490"/>
    </source>
</evidence>
<organism evidence="8 9">
    <name type="scientific">Hymenobacter aerilatus</name>
    <dbReference type="NCBI Taxonomy" id="2932251"/>
    <lineage>
        <taxon>Bacteria</taxon>
        <taxon>Pseudomonadati</taxon>
        <taxon>Bacteroidota</taxon>
        <taxon>Cytophagia</taxon>
        <taxon>Cytophagales</taxon>
        <taxon>Hymenobacteraceae</taxon>
        <taxon>Hymenobacter</taxon>
    </lineage>
</organism>
<proteinExistence type="inferred from homology"/>
<keyword evidence="3" id="KW-0963">Cytoplasm</keyword>
<reference evidence="8 9" key="1">
    <citation type="submission" date="2022-04" db="EMBL/GenBank/DDBJ databases">
        <title>Hymenobacter sp. isolated from the air.</title>
        <authorList>
            <person name="Won M."/>
            <person name="Lee C.-M."/>
            <person name="Woen H.-Y."/>
            <person name="Kwon S.-W."/>
        </authorList>
    </citation>
    <scope>NUCLEOTIDE SEQUENCE [LARGE SCALE GENOMIC DNA]</scope>
    <source>
        <strain evidence="9">5413 J-13</strain>
    </source>
</reference>
<keyword evidence="5" id="KW-0175">Coiled coil</keyword>
<sequence length="346" mass="37577">MKISALDIRQKTFEKAFRGLDADEVNAFLLTLSQQWERMGDENRDLRNKLDYATQEVQKMREIESSLYRTLKTAEDTGNNITEQAQRNAEIRLREAQLQAEELLSQARQKARTLVEDAYKQAERSVTEMQVEVSRLNQEHQRLEGVLDSMVRDLQHLATDALDKVEKARNRPKGSTAAILSRAASVKVNKPEPSPEATPAMHIDTTATSSVAAVGGALVATQFGSAAVTTARPIGPQPGAYNPKPGQQPDPGAPAQIPGPEISPDPTPNENPGQVPPSRIEEPAPSRIIEPDAPNVEPVRPDIQPIGPSHPEIVPPAPAPQPGTGSPGPGFKADPVVAEKSFFDEI</sequence>
<dbReference type="GO" id="GO:0051301">
    <property type="term" value="P:cell division"/>
    <property type="evidence" value="ECO:0007669"/>
    <property type="project" value="UniProtKB-KW"/>
</dbReference>
<evidence type="ECO:0000313" key="8">
    <source>
        <dbReference type="EMBL" id="UOR05633.1"/>
    </source>
</evidence>
<evidence type="ECO:0000256" key="2">
    <source>
        <dbReference type="ARBA" id="ARBA00009008"/>
    </source>
</evidence>
<evidence type="ECO:0000256" key="6">
    <source>
        <dbReference type="ARBA" id="ARBA00023306"/>
    </source>
</evidence>
<dbReference type="KEGG" id="haei:MUN82_00695"/>
<evidence type="ECO:0000313" key="9">
    <source>
        <dbReference type="Proteomes" id="UP000829925"/>
    </source>
</evidence>
<keyword evidence="4" id="KW-0132">Cell division</keyword>
<feature type="region of interest" description="Disordered" evidence="7">
    <location>
        <begin position="230"/>
        <end position="335"/>
    </location>
</feature>
<feature type="region of interest" description="Disordered" evidence="7">
    <location>
        <begin position="167"/>
        <end position="200"/>
    </location>
</feature>
<keyword evidence="6" id="KW-0131">Cell cycle</keyword>
<dbReference type="EMBL" id="CP095053">
    <property type="protein sequence ID" value="UOR05633.1"/>
    <property type="molecule type" value="Genomic_DNA"/>
</dbReference>
<evidence type="ECO:0000256" key="4">
    <source>
        <dbReference type="ARBA" id="ARBA00022618"/>
    </source>
</evidence>
<evidence type="ECO:0000256" key="5">
    <source>
        <dbReference type="ARBA" id="ARBA00023054"/>
    </source>
</evidence>
<dbReference type="Proteomes" id="UP000829925">
    <property type="component" value="Chromosome"/>
</dbReference>